<dbReference type="Pfam" id="PF14559">
    <property type="entry name" value="TPR_19"/>
    <property type="match status" value="1"/>
</dbReference>
<protein>
    <submittedName>
        <fullName evidence="1">Tetratricopeptide repeat protein</fullName>
    </submittedName>
</protein>
<keyword evidence="2" id="KW-1185">Reference proteome</keyword>
<sequence>MPVLSRYEALETAKTAITLGKIDEALTILSSPTTQEYNELIYTLYQQGYRELVAMRISEMEQLPLYDRSQISLEICFIAAEIQYDAGNYEEAASVFEAIYNTEPNHSPARFGAASCYLQQTKGSLTSKLESCITGSEMFLKIDRYLSNITRALQILNITQWHTEWTPAQQQNHTAASAKLFH</sequence>
<evidence type="ECO:0000313" key="1">
    <source>
        <dbReference type="EMBL" id="MEC0243403.1"/>
    </source>
</evidence>
<gene>
    <name evidence="1" type="ORF">P4H66_26665</name>
</gene>
<evidence type="ECO:0000313" key="2">
    <source>
        <dbReference type="Proteomes" id="UP001344632"/>
    </source>
</evidence>
<proteinExistence type="predicted"/>
<dbReference type="RefSeq" id="WP_326091100.1">
    <property type="nucleotide sequence ID" value="NZ_JARLKZ010000023.1"/>
</dbReference>
<comment type="caution">
    <text evidence="1">The sequence shown here is derived from an EMBL/GenBank/DDBJ whole genome shotgun (WGS) entry which is preliminary data.</text>
</comment>
<dbReference type="Proteomes" id="UP001344632">
    <property type="component" value="Unassembled WGS sequence"/>
</dbReference>
<dbReference type="EMBL" id="JARLKZ010000023">
    <property type="protein sequence ID" value="MEC0243403.1"/>
    <property type="molecule type" value="Genomic_DNA"/>
</dbReference>
<dbReference type="InterPro" id="IPR011990">
    <property type="entry name" value="TPR-like_helical_dom_sf"/>
</dbReference>
<dbReference type="SUPFAM" id="SSF48452">
    <property type="entry name" value="TPR-like"/>
    <property type="match status" value="1"/>
</dbReference>
<reference evidence="1 2" key="1">
    <citation type="submission" date="2023-03" db="EMBL/GenBank/DDBJ databases">
        <title>Bacillus Genome Sequencing.</title>
        <authorList>
            <person name="Dunlap C."/>
        </authorList>
    </citation>
    <scope>NUCLEOTIDE SEQUENCE [LARGE SCALE GENOMIC DNA]</scope>
    <source>
        <strain evidence="1 2">BD-525</strain>
    </source>
</reference>
<dbReference type="Gene3D" id="1.25.40.10">
    <property type="entry name" value="Tetratricopeptide repeat domain"/>
    <property type="match status" value="1"/>
</dbReference>
<accession>A0ABU6GVI1</accession>
<name>A0ABU6GVI1_9BACL</name>
<organism evidence="1 2">
    <name type="scientific">Paenibacillus dokdonensis</name>
    <dbReference type="NCBI Taxonomy" id="2567944"/>
    <lineage>
        <taxon>Bacteria</taxon>
        <taxon>Bacillati</taxon>
        <taxon>Bacillota</taxon>
        <taxon>Bacilli</taxon>
        <taxon>Bacillales</taxon>
        <taxon>Paenibacillaceae</taxon>
        <taxon>Paenibacillus</taxon>
    </lineage>
</organism>